<comment type="caution">
    <text evidence="4">The sequence shown here is derived from an EMBL/GenBank/DDBJ whole genome shotgun (WGS) entry which is preliminary data.</text>
</comment>
<proteinExistence type="predicted"/>
<dbReference type="InterPro" id="IPR014001">
    <property type="entry name" value="Helicase_ATP-bd"/>
</dbReference>
<dbReference type="InterPro" id="IPR038718">
    <property type="entry name" value="SNF2-like_sf"/>
</dbReference>
<dbReference type="PANTHER" id="PTHR10799">
    <property type="entry name" value="SNF2/RAD54 HELICASE FAMILY"/>
    <property type="match status" value="1"/>
</dbReference>
<keyword evidence="5" id="KW-1185">Reference proteome</keyword>
<evidence type="ECO:0000313" key="4">
    <source>
        <dbReference type="EMBL" id="GMA96170.1"/>
    </source>
</evidence>
<dbReference type="SMART" id="SM00490">
    <property type="entry name" value="HELICc"/>
    <property type="match status" value="1"/>
</dbReference>
<evidence type="ECO:0008006" key="6">
    <source>
        <dbReference type="Google" id="ProtNLM"/>
    </source>
</evidence>
<dbReference type="InterPro" id="IPR000330">
    <property type="entry name" value="SNF2_N"/>
</dbReference>
<dbReference type="Gene3D" id="3.40.50.10810">
    <property type="entry name" value="Tandem AAA-ATPase domain"/>
    <property type="match status" value="1"/>
</dbReference>
<dbReference type="RefSeq" id="WP_284254797.1">
    <property type="nucleotide sequence ID" value="NZ_BSVB01000001.1"/>
</dbReference>
<reference evidence="5" key="1">
    <citation type="journal article" date="2019" name="Int. J. Syst. Evol. Microbiol.">
        <title>The Global Catalogue of Microorganisms (GCM) 10K type strain sequencing project: providing services to taxonomists for standard genome sequencing and annotation.</title>
        <authorList>
            <consortium name="The Broad Institute Genomics Platform"/>
            <consortium name="The Broad Institute Genome Sequencing Center for Infectious Disease"/>
            <person name="Wu L."/>
            <person name="Ma J."/>
        </authorList>
    </citation>
    <scope>NUCLEOTIDE SEQUENCE [LARGE SCALE GENOMIC DNA]</scope>
    <source>
        <strain evidence="5">NBRC 108894</strain>
    </source>
</reference>
<feature type="domain" description="Helicase C-terminal" evidence="3">
    <location>
        <begin position="367"/>
        <end position="529"/>
    </location>
</feature>
<dbReference type="SUPFAM" id="SSF52540">
    <property type="entry name" value="P-loop containing nucleoside triphosphate hydrolases"/>
    <property type="match status" value="2"/>
</dbReference>
<evidence type="ECO:0000259" key="2">
    <source>
        <dbReference type="PROSITE" id="PS51192"/>
    </source>
</evidence>
<feature type="domain" description="Helicase ATP-binding" evidence="2">
    <location>
        <begin position="89"/>
        <end position="243"/>
    </location>
</feature>
<gene>
    <name evidence="4" type="ORF">GCM10025881_29940</name>
</gene>
<evidence type="ECO:0000313" key="5">
    <source>
        <dbReference type="Proteomes" id="UP001157034"/>
    </source>
</evidence>
<organism evidence="4 5">
    <name type="scientific">Pseudolysinimonas kribbensis</name>
    <dbReference type="NCBI Taxonomy" id="433641"/>
    <lineage>
        <taxon>Bacteria</taxon>
        <taxon>Bacillati</taxon>
        <taxon>Actinomycetota</taxon>
        <taxon>Actinomycetes</taxon>
        <taxon>Micrococcales</taxon>
        <taxon>Microbacteriaceae</taxon>
        <taxon>Pseudolysinimonas</taxon>
    </lineage>
</organism>
<evidence type="ECO:0000259" key="3">
    <source>
        <dbReference type="PROSITE" id="PS51194"/>
    </source>
</evidence>
<dbReference type="PROSITE" id="PS51194">
    <property type="entry name" value="HELICASE_CTER"/>
    <property type="match status" value="1"/>
</dbReference>
<dbReference type="CDD" id="cd18793">
    <property type="entry name" value="SF2_C_SNF"/>
    <property type="match status" value="1"/>
</dbReference>
<evidence type="ECO:0000256" key="1">
    <source>
        <dbReference type="ARBA" id="ARBA00022801"/>
    </source>
</evidence>
<dbReference type="InterPro" id="IPR027417">
    <property type="entry name" value="P-loop_NTPase"/>
</dbReference>
<dbReference type="InterPro" id="IPR049730">
    <property type="entry name" value="SNF2/RAD54-like_C"/>
</dbReference>
<dbReference type="Gene3D" id="3.40.50.300">
    <property type="entry name" value="P-loop containing nucleotide triphosphate hydrolases"/>
    <property type="match status" value="1"/>
</dbReference>
<dbReference type="Proteomes" id="UP001157034">
    <property type="component" value="Unassembled WGS sequence"/>
</dbReference>
<dbReference type="Pfam" id="PF00176">
    <property type="entry name" value="SNF2-rel_dom"/>
    <property type="match status" value="1"/>
</dbReference>
<dbReference type="Pfam" id="PF00271">
    <property type="entry name" value="Helicase_C"/>
    <property type="match status" value="1"/>
</dbReference>
<dbReference type="SMART" id="SM00487">
    <property type="entry name" value="DEXDc"/>
    <property type="match status" value="1"/>
</dbReference>
<sequence>MSARAWRQASRIVLRSARSGSEEDAFAAVVAAMPPAGHAVLNADESAIAAPGALVREYARALSTLKALRAANVTATLRPYQVHGVSWLLQKVDAGQGGVLADEMGLGKTLQVIAVLATRQPQSLQLVVCPTSLLANWRREIQHFAPGLNVLEYHGPDRRLPARPEPRTVVVTSYALLRSDEAVRSRHWDVAVFDEAQQLKNTDTQVTRAASALPSTSRIALTGTPVENDLDELWSILSVTNPGALGARGRFRQRFVNPIRQRRSASAAATLATVVAPHLLRRRKADVAQDLPPRIDATVVCTLSPEQVALYREAVERAFSAGLGSGFGRSGRVLALLTELKQICNHPALEAGEPALEPGRSGKFDRTCEMLGEVVADGERALVFTQYRRTGELLSSGLASALRIDAVPFLHGGLAPAQRDELIRAFQEDDHASPLLILSLRAAGFGLNLTRASNVVHFDRWWNPAVEEQATARAHRIGQRRTLNVYKLVTEGTVEDYIDRMHQEKQGLAELISGDPTAALTKLPDRELREVLDLRMRP</sequence>
<dbReference type="EMBL" id="BSVB01000001">
    <property type="protein sequence ID" value="GMA96170.1"/>
    <property type="molecule type" value="Genomic_DNA"/>
</dbReference>
<name>A0ABQ6K984_9MICO</name>
<keyword evidence="1" id="KW-0378">Hydrolase</keyword>
<dbReference type="PROSITE" id="PS51192">
    <property type="entry name" value="HELICASE_ATP_BIND_1"/>
    <property type="match status" value="1"/>
</dbReference>
<accession>A0ABQ6K984</accession>
<dbReference type="InterPro" id="IPR001650">
    <property type="entry name" value="Helicase_C-like"/>
</dbReference>
<protein>
    <recommendedName>
        <fullName evidence="6">DEAD/DEAH box helicase</fullName>
    </recommendedName>
</protein>